<evidence type="ECO:0000313" key="2">
    <source>
        <dbReference type="Proteomes" id="UP000826195"/>
    </source>
</evidence>
<gene>
    <name evidence="1" type="ORF">KQX54_004942</name>
</gene>
<keyword evidence="2" id="KW-1185">Reference proteome</keyword>
<dbReference type="EMBL" id="JAHXZJ010001492">
    <property type="protein sequence ID" value="KAH0552069.1"/>
    <property type="molecule type" value="Genomic_DNA"/>
</dbReference>
<comment type="caution">
    <text evidence="1">The sequence shown here is derived from an EMBL/GenBank/DDBJ whole genome shotgun (WGS) entry which is preliminary data.</text>
</comment>
<proteinExistence type="predicted"/>
<reference evidence="1 2" key="1">
    <citation type="journal article" date="2021" name="J. Hered.">
        <title>A chromosome-level genome assembly of the parasitoid wasp, Cotesia glomerata (Hymenoptera: Braconidae).</title>
        <authorList>
            <person name="Pinto B.J."/>
            <person name="Weis J.J."/>
            <person name="Gamble T."/>
            <person name="Ode P.J."/>
            <person name="Paul R."/>
            <person name="Zaspel J.M."/>
        </authorList>
    </citation>
    <scope>NUCLEOTIDE SEQUENCE [LARGE SCALE GENOMIC DNA]</scope>
    <source>
        <strain evidence="1">CgM1</strain>
    </source>
</reference>
<dbReference type="Proteomes" id="UP000826195">
    <property type="component" value="Unassembled WGS sequence"/>
</dbReference>
<name>A0AAV7IJN1_COTGL</name>
<evidence type="ECO:0000313" key="1">
    <source>
        <dbReference type="EMBL" id="KAH0552069.1"/>
    </source>
</evidence>
<protein>
    <submittedName>
        <fullName evidence="1">Uncharacterized protein</fullName>
    </submittedName>
</protein>
<accession>A0AAV7IJN1</accession>
<sequence length="89" mass="9312">MDIAGSLAVVETWKLILPVWDSGTGNKALTSSELGCLLVLIRELTAAGDSSSGGGAVSTVLVGVKWKYTNYTGYGTRKGDDYAFSFSEG</sequence>
<dbReference type="AlphaFoldDB" id="A0AAV7IJN1"/>
<organism evidence="1 2">
    <name type="scientific">Cotesia glomerata</name>
    <name type="common">Lepidopteran parasitic wasp</name>
    <name type="synonym">Apanteles glomeratus</name>
    <dbReference type="NCBI Taxonomy" id="32391"/>
    <lineage>
        <taxon>Eukaryota</taxon>
        <taxon>Metazoa</taxon>
        <taxon>Ecdysozoa</taxon>
        <taxon>Arthropoda</taxon>
        <taxon>Hexapoda</taxon>
        <taxon>Insecta</taxon>
        <taxon>Pterygota</taxon>
        <taxon>Neoptera</taxon>
        <taxon>Endopterygota</taxon>
        <taxon>Hymenoptera</taxon>
        <taxon>Apocrita</taxon>
        <taxon>Ichneumonoidea</taxon>
        <taxon>Braconidae</taxon>
        <taxon>Microgastrinae</taxon>
        <taxon>Cotesia</taxon>
    </lineage>
</organism>